<reference evidence="6 7" key="1">
    <citation type="submission" date="2024-09" db="EMBL/GenBank/DDBJ databases">
        <authorList>
            <person name="Sun Q."/>
            <person name="Mori K."/>
        </authorList>
    </citation>
    <scope>NUCLEOTIDE SEQUENCE [LARGE SCALE GENOMIC DNA]</scope>
    <source>
        <strain evidence="6 7">CCM 7468</strain>
    </source>
</reference>
<evidence type="ECO:0000313" key="7">
    <source>
        <dbReference type="Proteomes" id="UP001589789"/>
    </source>
</evidence>
<comment type="similarity">
    <text evidence="1">Belongs to the peptidase S49 family.</text>
</comment>
<comment type="caution">
    <text evidence="6">The sequence shown here is derived from an EMBL/GenBank/DDBJ whole genome shotgun (WGS) entry which is preliminary data.</text>
</comment>
<dbReference type="InterPro" id="IPR029045">
    <property type="entry name" value="ClpP/crotonase-like_dom_sf"/>
</dbReference>
<dbReference type="InterPro" id="IPR047272">
    <property type="entry name" value="S49_SppA_C"/>
</dbReference>
<name>A0ABV6J0X8_9PROT</name>
<accession>A0ABV6J0X8</accession>
<organism evidence="6 7">
    <name type="scientific">Muricoccus vinaceus</name>
    <dbReference type="NCBI Taxonomy" id="424704"/>
    <lineage>
        <taxon>Bacteria</taxon>
        <taxon>Pseudomonadati</taxon>
        <taxon>Pseudomonadota</taxon>
        <taxon>Alphaproteobacteria</taxon>
        <taxon>Acetobacterales</taxon>
        <taxon>Roseomonadaceae</taxon>
        <taxon>Muricoccus</taxon>
    </lineage>
</organism>
<dbReference type="RefSeq" id="WP_377056992.1">
    <property type="nucleotide sequence ID" value="NZ_JBHLVZ010000114.1"/>
</dbReference>
<dbReference type="InterPro" id="IPR002142">
    <property type="entry name" value="Peptidase_S49"/>
</dbReference>
<dbReference type="Proteomes" id="UP001589789">
    <property type="component" value="Unassembled WGS sequence"/>
</dbReference>
<protein>
    <submittedName>
        <fullName evidence="6">S49 family peptidase</fullName>
    </submittedName>
</protein>
<dbReference type="Gene3D" id="3.90.226.10">
    <property type="entry name" value="2-enoyl-CoA Hydratase, Chain A, domain 1"/>
    <property type="match status" value="1"/>
</dbReference>
<sequence>MKLSFLDRSPRIAVVRLQGLIAPRANGLAGPTLSAAALDPVLERAFGLKRLAAVVLSVNSPGGSPAQSSLIAARIRQLAGAKKVPVIACVEDAAASGGYWLACAADEIVADPTSIIGSIGVISSGFGFEEAIARLGIERRLVTAGEDKSFLDPFRPADPAQQERLRELMAGLHREFIEWVEQRRGGRLRKDGEPLFSGRFWTGRRALELGLVDRLGDLRGEVTRRFGEDAKIVPLGARRPRLPWRLLSGAEGWTPAGAAEGALAAIEARTAWSRLGL</sequence>
<evidence type="ECO:0000256" key="1">
    <source>
        <dbReference type="ARBA" id="ARBA00008683"/>
    </source>
</evidence>
<dbReference type="Pfam" id="PF01343">
    <property type="entry name" value="Peptidase_S49"/>
    <property type="match status" value="1"/>
</dbReference>
<evidence type="ECO:0000256" key="2">
    <source>
        <dbReference type="ARBA" id="ARBA00022670"/>
    </source>
</evidence>
<dbReference type="PANTHER" id="PTHR42987">
    <property type="entry name" value="PEPTIDASE S49"/>
    <property type="match status" value="1"/>
</dbReference>
<evidence type="ECO:0000256" key="3">
    <source>
        <dbReference type="ARBA" id="ARBA00022801"/>
    </source>
</evidence>
<feature type="domain" description="Peptidase S49" evidence="5">
    <location>
        <begin position="81"/>
        <end position="220"/>
    </location>
</feature>
<keyword evidence="2" id="KW-0645">Protease</keyword>
<dbReference type="CDD" id="cd07023">
    <property type="entry name" value="S49_Sppa_N_C"/>
    <property type="match status" value="1"/>
</dbReference>
<gene>
    <name evidence="6" type="ORF">ACFFIC_28865</name>
</gene>
<dbReference type="EMBL" id="JBHLVZ010000114">
    <property type="protein sequence ID" value="MFC0389529.1"/>
    <property type="molecule type" value="Genomic_DNA"/>
</dbReference>
<evidence type="ECO:0000256" key="4">
    <source>
        <dbReference type="ARBA" id="ARBA00022825"/>
    </source>
</evidence>
<keyword evidence="4" id="KW-0720">Serine protease</keyword>
<dbReference type="Gene3D" id="6.20.330.10">
    <property type="match status" value="1"/>
</dbReference>
<dbReference type="PANTHER" id="PTHR42987:SF8">
    <property type="entry name" value="PROTEINASE"/>
    <property type="match status" value="1"/>
</dbReference>
<proteinExistence type="inferred from homology"/>
<evidence type="ECO:0000259" key="5">
    <source>
        <dbReference type="Pfam" id="PF01343"/>
    </source>
</evidence>
<keyword evidence="7" id="KW-1185">Reference proteome</keyword>
<dbReference type="SUPFAM" id="SSF52096">
    <property type="entry name" value="ClpP/crotonase"/>
    <property type="match status" value="1"/>
</dbReference>
<evidence type="ECO:0000313" key="6">
    <source>
        <dbReference type="EMBL" id="MFC0389529.1"/>
    </source>
</evidence>
<keyword evidence="3" id="KW-0378">Hydrolase</keyword>